<sequence>LPTNWSYKGCYTDGVNGRTLRSSATAAADMTAAKCIAYCGVRGYSLAGTEYSNECFCGNSIANGGGPAASGCDMPCSGAPGEACGGPNRLSVYEKAATTGGTTPAASGPSGWGSLGCYSDSVAARILPTVGIINGGPANMSAASCTAACAASNFKYAGTEYAGECFCGNALGNGHTKQDEGCDMACNGAPSEMCGGANRINVYEF</sequence>
<dbReference type="PANTHER" id="PTHR24269:SF16">
    <property type="entry name" value="PROTEIN SLG1"/>
    <property type="match status" value="1"/>
</dbReference>
<proteinExistence type="predicted"/>
<keyword evidence="3" id="KW-0732">Signal</keyword>
<keyword evidence="5" id="KW-0472">Membrane</keyword>
<dbReference type="SMART" id="SM00321">
    <property type="entry name" value="WSC"/>
    <property type="match status" value="2"/>
</dbReference>
<evidence type="ECO:0000313" key="8">
    <source>
        <dbReference type="EMBL" id="KAF2677059.1"/>
    </source>
</evidence>
<comment type="subcellular location">
    <subcellularLocation>
        <location evidence="1">Membrane</location>
        <topology evidence="1">Single-pass membrane protein</topology>
    </subcellularLocation>
</comment>
<accession>A0A6G1IGN2</accession>
<evidence type="ECO:0000256" key="1">
    <source>
        <dbReference type="ARBA" id="ARBA00004167"/>
    </source>
</evidence>
<feature type="non-terminal residue" evidence="8">
    <location>
        <position position="1"/>
    </location>
</feature>
<dbReference type="AlphaFoldDB" id="A0A6G1IGN2"/>
<dbReference type="InterPro" id="IPR051836">
    <property type="entry name" value="Kremen_rcpt"/>
</dbReference>
<dbReference type="Pfam" id="PF01822">
    <property type="entry name" value="WSC"/>
    <property type="match status" value="2"/>
</dbReference>
<evidence type="ECO:0000256" key="5">
    <source>
        <dbReference type="ARBA" id="ARBA00023136"/>
    </source>
</evidence>
<feature type="domain" description="WSC" evidence="7">
    <location>
        <begin position="4"/>
        <end position="96"/>
    </location>
</feature>
<keyword evidence="2" id="KW-0812">Transmembrane</keyword>
<dbReference type="Proteomes" id="UP000799291">
    <property type="component" value="Unassembled WGS sequence"/>
</dbReference>
<keyword evidence="6" id="KW-0325">Glycoprotein</keyword>
<dbReference type="PROSITE" id="PS51212">
    <property type="entry name" value="WSC"/>
    <property type="match status" value="2"/>
</dbReference>
<dbReference type="OrthoDB" id="2019572at2759"/>
<reference evidence="8" key="1">
    <citation type="journal article" date="2020" name="Stud. Mycol.">
        <title>101 Dothideomycetes genomes: a test case for predicting lifestyles and emergence of pathogens.</title>
        <authorList>
            <person name="Haridas S."/>
            <person name="Albert R."/>
            <person name="Binder M."/>
            <person name="Bloem J."/>
            <person name="Labutti K."/>
            <person name="Salamov A."/>
            <person name="Andreopoulos B."/>
            <person name="Baker S."/>
            <person name="Barry K."/>
            <person name="Bills G."/>
            <person name="Bluhm B."/>
            <person name="Cannon C."/>
            <person name="Castanera R."/>
            <person name="Culley D."/>
            <person name="Daum C."/>
            <person name="Ezra D."/>
            <person name="Gonzalez J."/>
            <person name="Henrissat B."/>
            <person name="Kuo A."/>
            <person name="Liang C."/>
            <person name="Lipzen A."/>
            <person name="Lutzoni F."/>
            <person name="Magnuson J."/>
            <person name="Mondo S."/>
            <person name="Nolan M."/>
            <person name="Ohm R."/>
            <person name="Pangilinan J."/>
            <person name="Park H.-J."/>
            <person name="Ramirez L."/>
            <person name="Alfaro M."/>
            <person name="Sun H."/>
            <person name="Tritt A."/>
            <person name="Yoshinaga Y."/>
            <person name="Zwiers L.-H."/>
            <person name="Turgeon B."/>
            <person name="Goodwin S."/>
            <person name="Spatafora J."/>
            <person name="Crous P."/>
            <person name="Grigoriev I."/>
        </authorList>
    </citation>
    <scope>NUCLEOTIDE SEQUENCE</scope>
    <source>
        <strain evidence="8">CBS 122367</strain>
    </source>
</reference>
<dbReference type="InterPro" id="IPR002889">
    <property type="entry name" value="WSC_carb-bd"/>
</dbReference>
<evidence type="ECO:0000256" key="4">
    <source>
        <dbReference type="ARBA" id="ARBA00022989"/>
    </source>
</evidence>
<name>A0A6G1IGN2_9PLEO</name>
<feature type="non-terminal residue" evidence="8">
    <location>
        <position position="205"/>
    </location>
</feature>
<keyword evidence="9" id="KW-1185">Reference proteome</keyword>
<protein>
    <submittedName>
        <fullName evidence="8">WSC-domain-containing protein</fullName>
    </submittedName>
</protein>
<organism evidence="8 9">
    <name type="scientific">Lentithecium fluviatile CBS 122367</name>
    <dbReference type="NCBI Taxonomy" id="1168545"/>
    <lineage>
        <taxon>Eukaryota</taxon>
        <taxon>Fungi</taxon>
        <taxon>Dikarya</taxon>
        <taxon>Ascomycota</taxon>
        <taxon>Pezizomycotina</taxon>
        <taxon>Dothideomycetes</taxon>
        <taxon>Pleosporomycetidae</taxon>
        <taxon>Pleosporales</taxon>
        <taxon>Massarineae</taxon>
        <taxon>Lentitheciaceae</taxon>
        <taxon>Lentithecium</taxon>
    </lineage>
</organism>
<dbReference type="EMBL" id="MU005626">
    <property type="protein sequence ID" value="KAF2677059.1"/>
    <property type="molecule type" value="Genomic_DNA"/>
</dbReference>
<dbReference type="GO" id="GO:0005886">
    <property type="term" value="C:plasma membrane"/>
    <property type="evidence" value="ECO:0007669"/>
    <property type="project" value="TreeGrafter"/>
</dbReference>
<evidence type="ECO:0000259" key="7">
    <source>
        <dbReference type="PROSITE" id="PS51212"/>
    </source>
</evidence>
<evidence type="ECO:0000256" key="2">
    <source>
        <dbReference type="ARBA" id="ARBA00022692"/>
    </source>
</evidence>
<evidence type="ECO:0000313" key="9">
    <source>
        <dbReference type="Proteomes" id="UP000799291"/>
    </source>
</evidence>
<keyword evidence="4" id="KW-1133">Transmembrane helix</keyword>
<gene>
    <name evidence="8" type="ORF">K458DRAFT_239643</name>
</gene>
<dbReference type="PANTHER" id="PTHR24269">
    <property type="entry name" value="KREMEN PROTEIN"/>
    <property type="match status" value="1"/>
</dbReference>
<feature type="domain" description="WSC" evidence="7">
    <location>
        <begin position="111"/>
        <end position="205"/>
    </location>
</feature>
<evidence type="ECO:0000256" key="3">
    <source>
        <dbReference type="ARBA" id="ARBA00022729"/>
    </source>
</evidence>
<evidence type="ECO:0000256" key="6">
    <source>
        <dbReference type="ARBA" id="ARBA00023180"/>
    </source>
</evidence>